<evidence type="ECO:0008006" key="3">
    <source>
        <dbReference type="Google" id="ProtNLM"/>
    </source>
</evidence>
<comment type="caution">
    <text evidence="1">The sequence shown here is derived from an EMBL/GenBank/DDBJ whole genome shotgun (WGS) entry which is preliminary data.</text>
</comment>
<dbReference type="Proteomes" id="UP001190925">
    <property type="component" value="Unassembled WGS sequence"/>
</dbReference>
<evidence type="ECO:0000313" key="1">
    <source>
        <dbReference type="EMBL" id="RYC72853.1"/>
    </source>
</evidence>
<dbReference type="EMBL" id="PRLK01000002">
    <property type="protein sequence ID" value="RYC72853.1"/>
    <property type="molecule type" value="Genomic_DNA"/>
</dbReference>
<reference evidence="1 2" key="1">
    <citation type="journal article" date="2018" name="bioRxiv">
        <title>Evidence of independent acquisition and adaption of ultra-small bacteria to human hosts across the highly diverse yet reduced genomes of the phylum Saccharibacteria.</title>
        <authorList>
            <person name="McLean J.S."/>
            <person name="Bor B."/>
            <person name="To T.T."/>
            <person name="Liu Q."/>
            <person name="Kearns K.A."/>
            <person name="Solden L.M."/>
            <person name="Wrighton K.C."/>
            <person name="He X."/>
            <person name="Shi W."/>
        </authorList>
    </citation>
    <scope>NUCLEOTIDE SEQUENCE [LARGE SCALE GENOMIC DNA]</scope>
    <source>
        <strain evidence="1 2">TM7_CMJM_G6_1_HOT_870</strain>
    </source>
</reference>
<gene>
    <name evidence="1" type="ORF">G6CMJM_00189</name>
</gene>
<proteinExistence type="predicted"/>
<evidence type="ECO:0000313" key="2">
    <source>
        <dbReference type="Proteomes" id="UP001190925"/>
    </source>
</evidence>
<organism evidence="1 2">
    <name type="scientific">Candidatus Nanogingivalis gingivitcus</name>
    <dbReference type="NCBI Taxonomy" id="2171992"/>
    <lineage>
        <taxon>Bacteria</taxon>
        <taxon>Candidatus Saccharimonadota</taxon>
        <taxon>Candidatus Nanosyncoccalia</taxon>
        <taxon>Candidatus Nanogingivales</taxon>
        <taxon>Candidatus Nanogingivalaceae</taxon>
        <taxon>Candidatus Nanogingivalis</taxon>
    </lineage>
</organism>
<dbReference type="RefSeq" id="WP_129718612.1">
    <property type="nucleotide sequence ID" value="NZ_PRLK01000002.1"/>
</dbReference>
<name>A0ABY0FIU7_9BACT</name>
<protein>
    <recommendedName>
        <fullName evidence="3">Helix-turn-helix type 11 domain-containing protein</fullName>
    </recommendedName>
</protein>
<reference evidence="1 2" key="2">
    <citation type="journal article" date="2020" name="Cell Rep.">
        <title>Acquisition and Adaptation of Ultra-small Parasitic Reduced Genome Bacteria to Mammalian Hosts.</title>
        <authorList>
            <person name="McLean J.S."/>
            <person name="Bor B."/>
            <person name="Kerns K.A."/>
            <person name="Liu Q."/>
            <person name="To T.T."/>
            <person name="Solden L."/>
            <person name="Hendrickson E.L."/>
            <person name="Wrighton K."/>
            <person name="Shi W."/>
            <person name="He X."/>
        </authorList>
    </citation>
    <scope>NUCLEOTIDE SEQUENCE [LARGE SCALE GENOMIC DNA]</scope>
    <source>
        <strain evidence="1 2">TM7_CMJM_G6_1_HOT_870</strain>
    </source>
</reference>
<keyword evidence="2" id="KW-1185">Reference proteome</keyword>
<accession>A0ABY0FIU7</accession>
<sequence length="141" mass="15925">MRPKTPPEVVQKIINIALQDTKRTLSASKIASLVNVSRKTVQRILAKNNISLQANKKDIIEVADNEAAKKPEKSARTLSKDFNLSPTTIRKKCKHYVKKSNALSSEEIEEIIATYSRYKSIKKTAKVLGRCPKTIKKYLSR</sequence>